<dbReference type="EMBL" id="FZOC01000003">
    <property type="protein sequence ID" value="SNR86466.1"/>
    <property type="molecule type" value="Genomic_DNA"/>
</dbReference>
<feature type="region of interest" description="Disordered" evidence="1">
    <location>
        <begin position="28"/>
        <end position="56"/>
    </location>
</feature>
<organism evidence="2 3">
    <name type="scientific">Humidesulfovibrio mexicanus</name>
    <dbReference type="NCBI Taxonomy" id="147047"/>
    <lineage>
        <taxon>Bacteria</taxon>
        <taxon>Pseudomonadati</taxon>
        <taxon>Thermodesulfobacteriota</taxon>
        <taxon>Desulfovibrionia</taxon>
        <taxon>Desulfovibrionales</taxon>
        <taxon>Desulfovibrionaceae</taxon>
        <taxon>Humidesulfovibrio</taxon>
    </lineage>
</organism>
<protein>
    <submittedName>
        <fullName evidence="2">Uncharacterized protein</fullName>
    </submittedName>
</protein>
<dbReference type="AlphaFoldDB" id="A0A238ZSP9"/>
<name>A0A238ZSP9_9BACT</name>
<proteinExistence type="predicted"/>
<evidence type="ECO:0000313" key="2">
    <source>
        <dbReference type="EMBL" id="SNR86466.1"/>
    </source>
</evidence>
<evidence type="ECO:0000256" key="1">
    <source>
        <dbReference type="SAM" id="MobiDB-lite"/>
    </source>
</evidence>
<reference evidence="2 3" key="1">
    <citation type="submission" date="2017-06" db="EMBL/GenBank/DDBJ databases">
        <authorList>
            <person name="Kim H.J."/>
            <person name="Triplett B.A."/>
        </authorList>
    </citation>
    <scope>NUCLEOTIDE SEQUENCE [LARGE SCALE GENOMIC DNA]</scope>
    <source>
        <strain evidence="2 3">DSM 13116</strain>
    </source>
</reference>
<accession>A0A238ZSP9</accession>
<feature type="compositionally biased region" description="Basic residues" evidence="1">
    <location>
        <begin position="38"/>
        <end position="49"/>
    </location>
</feature>
<dbReference type="RefSeq" id="WP_179216941.1">
    <property type="nucleotide sequence ID" value="NZ_FZOC01000003.1"/>
</dbReference>
<gene>
    <name evidence="2" type="ORF">SAMN04488503_1583</name>
</gene>
<sequence>MGADILSRKTGHILFTVAVDGESVRGRKAVALPARPHADKRRKPPRHRPDHLLDNA</sequence>
<evidence type="ECO:0000313" key="3">
    <source>
        <dbReference type="Proteomes" id="UP000198324"/>
    </source>
</evidence>
<dbReference type="Proteomes" id="UP000198324">
    <property type="component" value="Unassembled WGS sequence"/>
</dbReference>
<keyword evidence="3" id="KW-1185">Reference proteome</keyword>